<dbReference type="AlphaFoldDB" id="X0UKK7"/>
<evidence type="ECO:0000256" key="2">
    <source>
        <dbReference type="ARBA" id="ARBA00001936"/>
    </source>
</evidence>
<dbReference type="InterPro" id="IPR001088">
    <property type="entry name" value="Glyco_hydro_4"/>
</dbReference>
<dbReference type="GO" id="GO:0004553">
    <property type="term" value="F:hydrolase activity, hydrolyzing O-glycosyl compounds"/>
    <property type="evidence" value="ECO:0007669"/>
    <property type="project" value="InterPro"/>
</dbReference>
<dbReference type="GO" id="GO:0005975">
    <property type="term" value="P:carbohydrate metabolic process"/>
    <property type="evidence" value="ECO:0007669"/>
    <property type="project" value="InterPro"/>
</dbReference>
<dbReference type="PRINTS" id="PR00732">
    <property type="entry name" value="GLHYDRLASE4"/>
</dbReference>
<keyword evidence="9" id="KW-0326">Glycosidase</keyword>
<sequence length="270" mass="31013">KDYEIPMRYGVDQCIGDTMGPGGVFRALRTIPVMIDIAHDMEELCPNALLLNYTNPMAMVCWALGEASNINFVGLCHGVQTTLDLISRYVEVNKEDIDYLCAGINHMDWFLKLEKDGKDLYPIFKENIEKPEYYINEKVRSEVMRHFGYFMTESTGHLSEYLPWFRKNKKALDIYCDQPAFGGETGAYYKWCKKVAEKFEKVDYLASESTKIGKRSNEYCSYIIEAMETGKIFKLSGNVRNDNLITNLTQGCCVEVPVYVDRIGLHPTYI</sequence>
<dbReference type="GO" id="GO:0046872">
    <property type="term" value="F:metal ion binding"/>
    <property type="evidence" value="ECO:0007669"/>
    <property type="project" value="UniProtKB-KW"/>
</dbReference>
<keyword evidence="5" id="KW-0378">Hydrolase</keyword>
<comment type="cofactor">
    <cofactor evidence="1">
        <name>NAD(+)</name>
        <dbReference type="ChEBI" id="CHEBI:57540"/>
    </cofactor>
</comment>
<dbReference type="InterPro" id="IPR022616">
    <property type="entry name" value="Glyco_hydro_4_C"/>
</dbReference>
<evidence type="ECO:0000256" key="9">
    <source>
        <dbReference type="ARBA" id="ARBA00023295"/>
    </source>
</evidence>
<evidence type="ECO:0000256" key="3">
    <source>
        <dbReference type="ARBA" id="ARBA00010141"/>
    </source>
</evidence>
<proteinExistence type="inferred from homology"/>
<protein>
    <recommendedName>
        <fullName evidence="10">Glycosyl hydrolase family 4 C-terminal domain-containing protein</fullName>
    </recommendedName>
</protein>
<evidence type="ECO:0000256" key="4">
    <source>
        <dbReference type="ARBA" id="ARBA00022723"/>
    </source>
</evidence>
<evidence type="ECO:0000256" key="1">
    <source>
        <dbReference type="ARBA" id="ARBA00001911"/>
    </source>
</evidence>
<dbReference type="InterPro" id="IPR036291">
    <property type="entry name" value="NAD(P)-bd_dom_sf"/>
</dbReference>
<evidence type="ECO:0000259" key="10">
    <source>
        <dbReference type="Pfam" id="PF11975"/>
    </source>
</evidence>
<dbReference type="Gene3D" id="3.90.1820.10">
    <property type="entry name" value="AglA-like glucosidase"/>
    <property type="match status" value="1"/>
</dbReference>
<dbReference type="Pfam" id="PF11975">
    <property type="entry name" value="Glyco_hydro_4C"/>
    <property type="match status" value="1"/>
</dbReference>
<reference evidence="11" key="1">
    <citation type="journal article" date="2014" name="Front. Microbiol.">
        <title>High frequency of phylogenetically diverse reductive dehalogenase-homologous genes in deep subseafloor sedimentary metagenomes.</title>
        <authorList>
            <person name="Kawai M."/>
            <person name="Futagami T."/>
            <person name="Toyoda A."/>
            <person name="Takaki Y."/>
            <person name="Nishi S."/>
            <person name="Hori S."/>
            <person name="Arai W."/>
            <person name="Tsubouchi T."/>
            <person name="Morono Y."/>
            <person name="Uchiyama I."/>
            <person name="Ito T."/>
            <person name="Fujiyama A."/>
            <person name="Inagaki F."/>
            <person name="Takami H."/>
        </authorList>
    </citation>
    <scope>NUCLEOTIDE SEQUENCE</scope>
    <source>
        <strain evidence="11">Expedition CK06-06</strain>
    </source>
</reference>
<organism evidence="11">
    <name type="scientific">marine sediment metagenome</name>
    <dbReference type="NCBI Taxonomy" id="412755"/>
    <lineage>
        <taxon>unclassified sequences</taxon>
        <taxon>metagenomes</taxon>
        <taxon>ecological metagenomes</taxon>
    </lineage>
</organism>
<evidence type="ECO:0000256" key="6">
    <source>
        <dbReference type="ARBA" id="ARBA00023027"/>
    </source>
</evidence>
<gene>
    <name evidence="11" type="ORF">S01H1_36670</name>
</gene>
<dbReference type="GO" id="GO:0016616">
    <property type="term" value="F:oxidoreductase activity, acting on the CH-OH group of donors, NAD or NADP as acceptor"/>
    <property type="evidence" value="ECO:0007669"/>
    <property type="project" value="InterPro"/>
</dbReference>
<name>X0UKK7_9ZZZZ</name>
<comment type="similarity">
    <text evidence="3">Belongs to the glycosyl hydrolase 4 family.</text>
</comment>
<keyword evidence="8" id="KW-0119">Carbohydrate metabolism</keyword>
<comment type="caution">
    <text evidence="11">The sequence shown here is derived from an EMBL/GenBank/DDBJ whole genome shotgun (WGS) entry which is preliminary data.</text>
</comment>
<dbReference type="InterPro" id="IPR053715">
    <property type="entry name" value="GH4_Enzyme_sf"/>
</dbReference>
<dbReference type="Pfam" id="PF02056">
    <property type="entry name" value="Glyco_hydro_4"/>
    <property type="match status" value="1"/>
</dbReference>
<dbReference type="PANTHER" id="PTHR32092:SF6">
    <property type="entry name" value="ALPHA-GALACTOSIDASE"/>
    <property type="match status" value="1"/>
</dbReference>
<dbReference type="SUPFAM" id="SSF51735">
    <property type="entry name" value="NAD(P)-binding Rossmann-fold domains"/>
    <property type="match status" value="1"/>
</dbReference>
<keyword evidence="7" id="KW-0464">Manganese</keyword>
<dbReference type="EMBL" id="BARS01022990">
    <property type="protein sequence ID" value="GAG06349.1"/>
    <property type="molecule type" value="Genomic_DNA"/>
</dbReference>
<dbReference type="PANTHER" id="PTHR32092">
    <property type="entry name" value="6-PHOSPHO-BETA-GLUCOSIDASE-RELATED"/>
    <property type="match status" value="1"/>
</dbReference>
<feature type="non-terminal residue" evidence="11">
    <location>
        <position position="1"/>
    </location>
</feature>
<feature type="domain" description="Glycosyl hydrolase family 4 C-terminal" evidence="10">
    <location>
        <begin position="101"/>
        <end position="270"/>
    </location>
</feature>
<feature type="non-terminal residue" evidence="11">
    <location>
        <position position="270"/>
    </location>
</feature>
<dbReference type="SUPFAM" id="SSF56327">
    <property type="entry name" value="LDH C-terminal domain-like"/>
    <property type="match status" value="1"/>
</dbReference>
<evidence type="ECO:0000313" key="11">
    <source>
        <dbReference type="EMBL" id="GAG06349.1"/>
    </source>
</evidence>
<keyword evidence="4" id="KW-0479">Metal-binding</keyword>
<comment type="cofactor">
    <cofactor evidence="2">
        <name>Mn(2+)</name>
        <dbReference type="ChEBI" id="CHEBI:29035"/>
    </cofactor>
</comment>
<accession>X0UKK7</accession>
<evidence type="ECO:0000256" key="7">
    <source>
        <dbReference type="ARBA" id="ARBA00023211"/>
    </source>
</evidence>
<keyword evidence="6" id="KW-0520">NAD</keyword>
<evidence type="ECO:0000256" key="8">
    <source>
        <dbReference type="ARBA" id="ARBA00023277"/>
    </source>
</evidence>
<evidence type="ECO:0000256" key="5">
    <source>
        <dbReference type="ARBA" id="ARBA00022801"/>
    </source>
</evidence>
<dbReference type="InterPro" id="IPR015955">
    <property type="entry name" value="Lactate_DH/Glyco_Ohase_4_C"/>
</dbReference>